<dbReference type="AlphaFoldDB" id="A0A0M0K5P9"/>
<gene>
    <name evidence="1" type="ORF">Ctob_007982</name>
</gene>
<name>A0A0M0K5P9_9EUKA</name>
<dbReference type="Proteomes" id="UP000037460">
    <property type="component" value="Unassembled WGS sequence"/>
</dbReference>
<proteinExistence type="predicted"/>
<keyword evidence="2" id="KW-1185">Reference proteome</keyword>
<evidence type="ECO:0000313" key="1">
    <source>
        <dbReference type="EMBL" id="KOO34186.1"/>
    </source>
</evidence>
<protein>
    <submittedName>
        <fullName evidence="1">Uncharacterized protein</fullName>
    </submittedName>
</protein>
<dbReference type="EMBL" id="JWZX01001303">
    <property type="protein sequence ID" value="KOO34186.1"/>
    <property type="molecule type" value="Genomic_DNA"/>
</dbReference>
<evidence type="ECO:0000313" key="2">
    <source>
        <dbReference type="Proteomes" id="UP000037460"/>
    </source>
</evidence>
<accession>A0A0M0K5P9</accession>
<reference evidence="2" key="1">
    <citation type="journal article" date="2015" name="PLoS Genet.">
        <title>Genome Sequence and Transcriptome Analyses of Chrysochromulina tobin: Metabolic Tools for Enhanced Algal Fitness in the Prominent Order Prymnesiales (Haptophyceae).</title>
        <authorList>
            <person name="Hovde B.T."/>
            <person name="Deodato C.R."/>
            <person name="Hunsperger H.M."/>
            <person name="Ryken S.A."/>
            <person name="Yost W."/>
            <person name="Jha R.K."/>
            <person name="Patterson J."/>
            <person name="Monnat R.J. Jr."/>
            <person name="Barlow S.B."/>
            <person name="Starkenburg S.R."/>
            <person name="Cattolico R.A."/>
        </authorList>
    </citation>
    <scope>NUCLEOTIDE SEQUENCE</scope>
    <source>
        <strain evidence="2">CCMP291</strain>
    </source>
</reference>
<organism evidence="1 2">
    <name type="scientific">Chrysochromulina tobinii</name>
    <dbReference type="NCBI Taxonomy" id="1460289"/>
    <lineage>
        <taxon>Eukaryota</taxon>
        <taxon>Haptista</taxon>
        <taxon>Haptophyta</taxon>
        <taxon>Prymnesiophyceae</taxon>
        <taxon>Prymnesiales</taxon>
        <taxon>Chrysochromulinaceae</taxon>
        <taxon>Chrysochromulina</taxon>
    </lineage>
</organism>
<sequence>MRLQSLRTWTASIGRWPRAWESRTWRARCAKARAALRTSSSRRRGA</sequence>
<comment type="caution">
    <text evidence="1">The sequence shown here is derived from an EMBL/GenBank/DDBJ whole genome shotgun (WGS) entry which is preliminary data.</text>
</comment>